<evidence type="ECO:0000313" key="3">
    <source>
        <dbReference type="Proteomes" id="UP000494365"/>
    </source>
</evidence>
<keyword evidence="1" id="KW-0472">Membrane</keyword>
<feature type="transmembrane region" description="Helical" evidence="1">
    <location>
        <begin position="16"/>
        <end position="39"/>
    </location>
</feature>
<protein>
    <submittedName>
        <fullName evidence="2">Uncharacterized protein</fullName>
    </submittedName>
</protein>
<dbReference type="EMBL" id="CADIKK010000013">
    <property type="protein sequence ID" value="CAB3790544.1"/>
    <property type="molecule type" value="Genomic_DNA"/>
</dbReference>
<name>A0A6S7BJD7_9BURK</name>
<evidence type="ECO:0000256" key="1">
    <source>
        <dbReference type="SAM" id="Phobius"/>
    </source>
</evidence>
<keyword evidence="3" id="KW-1185">Reference proteome</keyword>
<proteinExistence type="predicted"/>
<keyword evidence="1" id="KW-0812">Transmembrane</keyword>
<keyword evidence="1" id="KW-1133">Transmembrane helix</keyword>
<evidence type="ECO:0000313" key="2">
    <source>
        <dbReference type="EMBL" id="CAB3790544.1"/>
    </source>
</evidence>
<organism evidence="2 3">
    <name type="scientific">Paraburkholderia ultramafica</name>
    <dbReference type="NCBI Taxonomy" id="1544867"/>
    <lineage>
        <taxon>Bacteria</taxon>
        <taxon>Pseudomonadati</taxon>
        <taxon>Pseudomonadota</taxon>
        <taxon>Betaproteobacteria</taxon>
        <taxon>Burkholderiales</taxon>
        <taxon>Burkholderiaceae</taxon>
        <taxon>Paraburkholderia</taxon>
    </lineage>
</organism>
<accession>A0A6S7BJD7</accession>
<dbReference type="AlphaFoldDB" id="A0A6S7BJD7"/>
<sequence>MRHSLHRLVTDAKCFYLVYFAIIWVLVMLSIILTTSIAYPDISGDTILKVLGSGTLPAVIAYAAVVVMGKLRRKPVEAAIKTYSKEERDA</sequence>
<reference evidence="2 3" key="1">
    <citation type="submission" date="2020-04" db="EMBL/GenBank/DDBJ databases">
        <authorList>
            <person name="De Canck E."/>
        </authorList>
    </citation>
    <scope>NUCLEOTIDE SEQUENCE [LARGE SCALE GENOMIC DNA]</scope>
    <source>
        <strain evidence="2 3">LMG 28614</strain>
    </source>
</reference>
<dbReference type="Proteomes" id="UP000494365">
    <property type="component" value="Unassembled WGS sequence"/>
</dbReference>
<feature type="transmembrane region" description="Helical" evidence="1">
    <location>
        <begin position="51"/>
        <end position="71"/>
    </location>
</feature>
<gene>
    <name evidence="2" type="ORF">LMG28614_03090</name>
</gene>